<evidence type="ECO:0000259" key="1">
    <source>
        <dbReference type="Pfam" id="PF03493"/>
    </source>
</evidence>
<feature type="domain" description="Calcium-activated potassium channel BK alpha subunit" evidence="1">
    <location>
        <begin position="52"/>
        <end position="88"/>
    </location>
</feature>
<dbReference type="Pfam" id="PF03493">
    <property type="entry name" value="BK_channel_a"/>
    <property type="match status" value="1"/>
</dbReference>
<proteinExistence type="predicted"/>
<dbReference type="EMBL" id="UYRV01017010">
    <property type="protein sequence ID" value="VDK62707.1"/>
    <property type="molecule type" value="Genomic_DNA"/>
</dbReference>
<protein>
    <recommendedName>
        <fullName evidence="1">Calcium-activated potassium channel BK alpha subunit domain-containing protein</fullName>
    </recommendedName>
</protein>
<accession>A0A3P6RTC3</accession>
<gene>
    <name evidence="2" type="ORF">CGOC_LOCUS5553</name>
</gene>
<reference evidence="2 3" key="1">
    <citation type="submission" date="2018-11" db="EMBL/GenBank/DDBJ databases">
        <authorList>
            <consortium name="Pathogen Informatics"/>
        </authorList>
    </citation>
    <scope>NUCLEOTIDE SEQUENCE [LARGE SCALE GENOMIC DNA]</scope>
</reference>
<name>A0A3P6RTC3_CYLGO</name>
<dbReference type="InterPro" id="IPR003929">
    <property type="entry name" value="K_chnl_BK_asu"/>
</dbReference>
<dbReference type="GO" id="GO:0006813">
    <property type="term" value="P:potassium ion transport"/>
    <property type="evidence" value="ECO:0007669"/>
    <property type="project" value="InterPro"/>
</dbReference>
<dbReference type="OrthoDB" id="10035564at2759"/>
<dbReference type="GO" id="GO:0016020">
    <property type="term" value="C:membrane"/>
    <property type="evidence" value="ECO:0007669"/>
    <property type="project" value="InterPro"/>
</dbReference>
<sequence length="89" mass="9695">MSLECSALQCCEATNLLTLAVAAHSGLAKRLSSWCRYGNVYREALAGFCGDSRDTPDWLNLYLCGAGMEMYTDTLSHSFVGMTFPEAAE</sequence>
<dbReference type="Proteomes" id="UP000271889">
    <property type="component" value="Unassembled WGS sequence"/>
</dbReference>
<organism evidence="2 3">
    <name type="scientific">Cylicostephanus goldi</name>
    <name type="common">Nematode worm</name>
    <dbReference type="NCBI Taxonomy" id="71465"/>
    <lineage>
        <taxon>Eukaryota</taxon>
        <taxon>Metazoa</taxon>
        <taxon>Ecdysozoa</taxon>
        <taxon>Nematoda</taxon>
        <taxon>Chromadorea</taxon>
        <taxon>Rhabditida</taxon>
        <taxon>Rhabditina</taxon>
        <taxon>Rhabditomorpha</taxon>
        <taxon>Strongyloidea</taxon>
        <taxon>Strongylidae</taxon>
        <taxon>Cylicostephanus</taxon>
    </lineage>
</organism>
<keyword evidence="3" id="KW-1185">Reference proteome</keyword>
<evidence type="ECO:0000313" key="3">
    <source>
        <dbReference type="Proteomes" id="UP000271889"/>
    </source>
</evidence>
<evidence type="ECO:0000313" key="2">
    <source>
        <dbReference type="EMBL" id="VDK62707.1"/>
    </source>
</evidence>
<dbReference type="AlphaFoldDB" id="A0A3P6RTC3"/>